<evidence type="ECO:0000256" key="7">
    <source>
        <dbReference type="ARBA" id="ARBA00023054"/>
    </source>
</evidence>
<dbReference type="FunFam" id="1.20.1060.20:FF:000005">
    <property type="entry name" value="Structural maintenance of chromosomes 2"/>
    <property type="match status" value="1"/>
</dbReference>
<dbReference type="SMART" id="SM00968">
    <property type="entry name" value="SMC_hinge"/>
    <property type="match status" value="1"/>
</dbReference>
<comment type="similarity">
    <text evidence="2">Belongs to the SMC family. SMC2 subfamily.</text>
</comment>
<dbReference type="EMBL" id="GEDC01008730">
    <property type="protein sequence ID" value="JAS28568.1"/>
    <property type="molecule type" value="Transcribed_RNA"/>
</dbReference>
<evidence type="ECO:0000259" key="14">
    <source>
        <dbReference type="SMART" id="SM00968"/>
    </source>
</evidence>
<dbReference type="GO" id="GO:0098813">
    <property type="term" value="P:nuclear chromosome segregation"/>
    <property type="evidence" value="ECO:0007669"/>
    <property type="project" value="UniProtKB-ARBA"/>
</dbReference>
<dbReference type="SUPFAM" id="SSF52540">
    <property type="entry name" value="P-loop containing nucleoside triphosphate hydrolases"/>
    <property type="match status" value="1"/>
</dbReference>
<feature type="coiled-coil region" evidence="13">
    <location>
        <begin position="178"/>
        <end position="227"/>
    </location>
</feature>
<dbReference type="GO" id="GO:0051301">
    <property type="term" value="P:cell division"/>
    <property type="evidence" value="ECO:0007669"/>
    <property type="project" value="UniProtKB-KW"/>
</dbReference>
<keyword evidence="10" id="KW-0131">Cell cycle</keyword>
<accession>A0A1B6DSC9</accession>
<dbReference type="SUPFAM" id="SSF75553">
    <property type="entry name" value="Smc hinge domain"/>
    <property type="match status" value="1"/>
</dbReference>
<feature type="domain" description="SMC hinge" evidence="14">
    <location>
        <begin position="520"/>
        <end position="640"/>
    </location>
</feature>
<keyword evidence="4" id="KW-0547">Nucleotide-binding</keyword>
<comment type="subcellular location">
    <subcellularLocation>
        <location evidence="1 12">Nucleus</location>
    </subcellularLocation>
</comment>
<evidence type="ECO:0000256" key="8">
    <source>
        <dbReference type="ARBA" id="ARBA00023067"/>
    </source>
</evidence>
<keyword evidence="5" id="KW-0498">Mitosis</keyword>
<evidence type="ECO:0000256" key="2">
    <source>
        <dbReference type="ARBA" id="ARBA00005231"/>
    </source>
</evidence>
<keyword evidence="3" id="KW-0132">Cell division</keyword>
<feature type="coiled-coil region" evidence="13">
    <location>
        <begin position="260"/>
        <end position="351"/>
    </location>
</feature>
<evidence type="ECO:0000256" key="12">
    <source>
        <dbReference type="PIRNR" id="PIRNR005719"/>
    </source>
</evidence>
<dbReference type="Gene3D" id="1.20.1060.20">
    <property type="match status" value="1"/>
</dbReference>
<dbReference type="PIRSF" id="PIRSF005719">
    <property type="entry name" value="SMC"/>
    <property type="match status" value="1"/>
</dbReference>
<dbReference type="Gene3D" id="3.30.70.1620">
    <property type="match status" value="1"/>
</dbReference>
<protein>
    <recommendedName>
        <fullName evidence="12">Structural maintenance of chromosomes protein</fullName>
    </recommendedName>
</protein>
<dbReference type="PANTHER" id="PTHR43977">
    <property type="entry name" value="STRUCTURAL MAINTENANCE OF CHROMOSOMES PROTEIN 3"/>
    <property type="match status" value="1"/>
</dbReference>
<proteinExistence type="inferred from homology"/>
<dbReference type="Gene3D" id="3.40.50.300">
    <property type="entry name" value="P-loop containing nucleotide triphosphate hydrolases"/>
    <property type="match status" value="2"/>
</dbReference>
<evidence type="ECO:0000256" key="13">
    <source>
        <dbReference type="SAM" id="Coils"/>
    </source>
</evidence>
<gene>
    <name evidence="15" type="ORF">g.16789</name>
</gene>
<dbReference type="InterPro" id="IPR024704">
    <property type="entry name" value="SMC"/>
</dbReference>
<dbReference type="InterPro" id="IPR036277">
    <property type="entry name" value="SMC_hinge_sf"/>
</dbReference>
<dbReference type="AlphaFoldDB" id="A0A1B6DSC9"/>
<feature type="coiled-coil region" evidence="13">
    <location>
        <begin position="395"/>
        <end position="495"/>
    </location>
</feature>
<keyword evidence="9 12" id="KW-0539">Nucleus</keyword>
<dbReference type="CDD" id="cd03273">
    <property type="entry name" value="ABC_SMC2_euk"/>
    <property type="match status" value="1"/>
</dbReference>
<dbReference type="InterPro" id="IPR003395">
    <property type="entry name" value="RecF/RecN/SMC_N"/>
</dbReference>
<dbReference type="InterPro" id="IPR027417">
    <property type="entry name" value="P-loop_NTPase"/>
</dbReference>
<evidence type="ECO:0000256" key="5">
    <source>
        <dbReference type="ARBA" id="ARBA00022776"/>
    </source>
</evidence>
<feature type="coiled-coil region" evidence="13">
    <location>
        <begin position="681"/>
        <end position="988"/>
    </location>
</feature>
<evidence type="ECO:0000256" key="10">
    <source>
        <dbReference type="ARBA" id="ARBA00023306"/>
    </source>
</evidence>
<dbReference type="GO" id="GO:0031981">
    <property type="term" value="C:nuclear lumen"/>
    <property type="evidence" value="ECO:0007669"/>
    <property type="project" value="UniProtKB-ARBA"/>
</dbReference>
<dbReference type="InterPro" id="IPR010935">
    <property type="entry name" value="SMC_hinge"/>
</dbReference>
<keyword evidence="6" id="KW-0067">ATP-binding</keyword>
<dbReference type="InterPro" id="IPR027120">
    <property type="entry name" value="Smc2_ABC"/>
</dbReference>
<dbReference type="GO" id="GO:0030261">
    <property type="term" value="P:chromosome condensation"/>
    <property type="evidence" value="ECO:0007669"/>
    <property type="project" value="UniProtKB-KW"/>
</dbReference>
<evidence type="ECO:0000256" key="9">
    <source>
        <dbReference type="ARBA" id="ARBA00023242"/>
    </source>
</evidence>
<comment type="function">
    <text evidence="11">Central component of the condensin complex, a complex required for conversion of interphase chromatin into mitotic-like condense chromosomes. The condensin complex probably introduces positive supercoils into relaxed DNA in the presence of type I topoisomerases and converts nicked DNA into positive knotted forms in the presence of type II topoisomerases.</text>
</comment>
<evidence type="ECO:0000256" key="1">
    <source>
        <dbReference type="ARBA" id="ARBA00004123"/>
    </source>
</evidence>
<dbReference type="GO" id="GO:0000793">
    <property type="term" value="C:condensed chromosome"/>
    <property type="evidence" value="ECO:0007669"/>
    <property type="project" value="UniProtKB-ARBA"/>
</dbReference>
<organism evidence="15">
    <name type="scientific">Clastoptera arizonana</name>
    <name type="common">Arizona spittle bug</name>
    <dbReference type="NCBI Taxonomy" id="38151"/>
    <lineage>
        <taxon>Eukaryota</taxon>
        <taxon>Metazoa</taxon>
        <taxon>Ecdysozoa</taxon>
        <taxon>Arthropoda</taxon>
        <taxon>Hexapoda</taxon>
        <taxon>Insecta</taxon>
        <taxon>Pterygota</taxon>
        <taxon>Neoptera</taxon>
        <taxon>Paraneoptera</taxon>
        <taxon>Hemiptera</taxon>
        <taxon>Auchenorrhyncha</taxon>
        <taxon>Cercopoidea</taxon>
        <taxon>Clastopteridae</taxon>
        <taxon>Clastoptera</taxon>
    </lineage>
</organism>
<dbReference type="Pfam" id="PF02463">
    <property type="entry name" value="SMC_N"/>
    <property type="match status" value="1"/>
</dbReference>
<sequence length="1174" mass="134291">MFIKSMIIDGFKSYGQRTEVNGFDEQFNAITGLNGSGKSNILDAICFVLGITNLSQVRAGSLQELVYKSGQAGITKASVTVVFDNSDPEKSPLGYERQKEITITRQAVVAGKNRYLINGSTAQNKRVNDLFNSVQLNVNNPHFLIMQGRITKVLNMKPPEILSMIEEAAGTRMYETKKQTAEKTIEKKDAKLKELNALLNEEIGPKLAKLKEEREQYLQLQKVHREQDHLSKIYIAWSYVQLEASTEKKTADYEAMCQDIELKKQQIVTGDEKIKDYEEEVDKLGKERDAESGGRLKELQDMLSKLEQQEAKQKTELKCCKESIEYEEKKKKQLEKNLKVDETSLKEGEKKLATMDDVFTQLKKTEAEDKAALEAAQHKFEAISSGIMSGEDGQESTLQDQLMNAKEEASKAQTESKQCTMQLAHNRTQLTMKQKEMKQTEADYLKDKRQLDSMQKDLHNLEKEMSKINYEDGKIERLQESKRRLVTEVRSLRESIELTESRKPMLSFVYKDPEKNFNRASVKGLVCTLFKVKDPKFSMAIETAAGGRLYNVIVDNDETSKKLIQKGQLQRRYTFVPLNKMTGRVLDAGKIRTAQQLVGADKVYPALSLIEYDRIYQPAMEWLFGQVFVCDNMNSARVVTFDKRILTKCVTLEGDVMDPAGTISGGAQMSSSSMLNLVAELVESRKSMEIKQNQLQDVENEIRSVERSAETYNNLKQRFEIKQNEVQNVEVRLQQTTHHQHKVEVEQLQASLDELQERTELCKQKEKEFLQKAKDLEGKVANAKNLRSEALKKAEVEISKLQKKCQKSSDLRKEREQEFETLRLDIAELKKSVDNWLKEINENANLEQLRDKVESLTTLFSEVKEKVQLAQTDVKEQQKLISKQNVEIQQISKKRDKTIKECEELKLKINSMNHEAETLKDECKHCKSKLHNLKKNYTWIETDRGFFGKDGNVYDFHNYDMSEVEKKLNELKELKEKLSRTVNTKAMNLLGKEEEQYAEMMRKKTIVENDKKKIFAVIKELDEKKKEALKVAWQKVNKDFGSIFGSLLPGANAKLKPPDGKDLLDGLEVKIGFNNIWKDSLGELSGGQRSLVALSLILAMLLFKPAPIYILDEVDAALDLSHTQNIGQMLKAHFKTSQFIIVSLKDGMFNNANVLFRTKFVDGMSTVTRTTPGH</sequence>
<dbReference type="GO" id="GO:0000796">
    <property type="term" value="C:condensin complex"/>
    <property type="evidence" value="ECO:0007669"/>
    <property type="project" value="UniProtKB-ARBA"/>
</dbReference>
<name>A0A1B6DSC9_9HEMI</name>
<dbReference type="GO" id="GO:0005524">
    <property type="term" value="F:ATP binding"/>
    <property type="evidence" value="ECO:0007669"/>
    <property type="project" value="UniProtKB-KW"/>
</dbReference>
<dbReference type="FunFam" id="3.40.50.300:FF:000385">
    <property type="entry name" value="Structural maintenance of chromosomes 2"/>
    <property type="match status" value="1"/>
</dbReference>
<evidence type="ECO:0000256" key="3">
    <source>
        <dbReference type="ARBA" id="ARBA00022618"/>
    </source>
</evidence>
<keyword evidence="8" id="KW-0226">DNA condensation</keyword>
<dbReference type="GO" id="GO:0000280">
    <property type="term" value="P:nuclear division"/>
    <property type="evidence" value="ECO:0007669"/>
    <property type="project" value="UniProtKB-ARBA"/>
</dbReference>
<dbReference type="GO" id="GO:0016887">
    <property type="term" value="F:ATP hydrolysis activity"/>
    <property type="evidence" value="ECO:0007669"/>
    <property type="project" value="InterPro"/>
</dbReference>
<keyword evidence="7 13" id="KW-0175">Coiled coil</keyword>
<dbReference type="Pfam" id="PF06470">
    <property type="entry name" value="SMC_hinge"/>
    <property type="match status" value="1"/>
</dbReference>
<evidence type="ECO:0000256" key="11">
    <source>
        <dbReference type="ARBA" id="ARBA00058936"/>
    </source>
</evidence>
<dbReference type="FunFam" id="3.40.50.300:FF:000278">
    <property type="entry name" value="Structural maintenance of chromosomes 2"/>
    <property type="match status" value="1"/>
</dbReference>
<evidence type="ECO:0000313" key="15">
    <source>
        <dbReference type="EMBL" id="JAS28568.1"/>
    </source>
</evidence>
<evidence type="ECO:0000256" key="6">
    <source>
        <dbReference type="ARBA" id="ARBA00022840"/>
    </source>
</evidence>
<reference evidence="15" key="1">
    <citation type="submission" date="2015-12" db="EMBL/GenBank/DDBJ databases">
        <title>De novo transcriptome assembly of four potential Pierce s Disease insect vectors from Arizona vineyards.</title>
        <authorList>
            <person name="Tassone E.E."/>
        </authorList>
    </citation>
    <scope>NUCLEOTIDE SEQUENCE</scope>
</reference>
<evidence type="ECO:0000256" key="4">
    <source>
        <dbReference type="ARBA" id="ARBA00022741"/>
    </source>
</evidence>